<protein>
    <recommendedName>
        <fullName evidence="5">LGFP repeat-containing protein</fullName>
    </recommendedName>
</protein>
<proteinExistence type="predicted"/>
<evidence type="ECO:0000313" key="4">
    <source>
        <dbReference type="Proteomes" id="UP000216311"/>
    </source>
</evidence>
<dbReference type="PROSITE" id="PS00134">
    <property type="entry name" value="TRYPSIN_HIS"/>
    <property type="match status" value="1"/>
</dbReference>
<dbReference type="EMBL" id="NMVQ01000045">
    <property type="protein sequence ID" value="OYO18055.1"/>
    <property type="molecule type" value="Genomic_DNA"/>
</dbReference>
<feature type="region of interest" description="Disordered" evidence="1">
    <location>
        <begin position="154"/>
        <end position="174"/>
    </location>
</feature>
<feature type="compositionally biased region" description="Polar residues" evidence="1">
    <location>
        <begin position="157"/>
        <end position="173"/>
    </location>
</feature>
<evidence type="ECO:0008006" key="5">
    <source>
        <dbReference type="Google" id="ProtNLM"/>
    </source>
</evidence>
<dbReference type="RefSeq" id="WP_094365144.1">
    <property type="nucleotide sequence ID" value="NZ_NMVQ01000045.1"/>
</dbReference>
<dbReference type="Proteomes" id="UP000216311">
    <property type="component" value="Unassembled WGS sequence"/>
</dbReference>
<reference evidence="3 4" key="1">
    <citation type="submission" date="2017-07" db="EMBL/GenBank/DDBJ databases">
        <title>Draft whole genome sequences of clinical Proprionibacteriaceae strains.</title>
        <authorList>
            <person name="Bernier A.-M."/>
            <person name="Bernard K."/>
            <person name="Domingo M.-C."/>
        </authorList>
    </citation>
    <scope>NUCLEOTIDE SEQUENCE [LARGE SCALE GENOMIC DNA]</scope>
    <source>
        <strain evidence="3 4">NML 130396</strain>
    </source>
</reference>
<evidence type="ECO:0000256" key="2">
    <source>
        <dbReference type="SAM" id="SignalP"/>
    </source>
</evidence>
<dbReference type="AlphaFoldDB" id="A0A255GQF8"/>
<dbReference type="PROSITE" id="PS00135">
    <property type="entry name" value="TRYPSIN_SER"/>
    <property type="match status" value="1"/>
</dbReference>
<dbReference type="InterPro" id="IPR013207">
    <property type="entry name" value="LGFP"/>
</dbReference>
<comment type="caution">
    <text evidence="3">The sequence shown here is derived from an EMBL/GenBank/DDBJ whole genome shotgun (WGS) entry which is preliminary data.</text>
</comment>
<dbReference type="PROSITE" id="PS51318">
    <property type="entry name" value="TAT"/>
    <property type="match status" value="1"/>
</dbReference>
<evidence type="ECO:0000313" key="3">
    <source>
        <dbReference type="EMBL" id="OYO18055.1"/>
    </source>
</evidence>
<gene>
    <name evidence="3" type="ORF">CGZ93_15940</name>
</gene>
<dbReference type="GO" id="GO:0004252">
    <property type="term" value="F:serine-type endopeptidase activity"/>
    <property type="evidence" value="ECO:0007669"/>
    <property type="project" value="InterPro"/>
</dbReference>
<dbReference type="CDD" id="cd21112">
    <property type="entry name" value="alphaLP-like"/>
    <property type="match status" value="1"/>
</dbReference>
<name>A0A255GQF8_9ACTN</name>
<keyword evidence="4" id="KW-1185">Reference proteome</keyword>
<accession>A0A255GQF8</accession>
<sequence>MSRWMRRAALSLSASAAVLIGLAGPAGAAPPQPGPTDPATEGLRQAVRRDLGLEWPEYLARGAAAERAADLDRQLQGTPDYRGVALQGAEVVVTGGGDKVDREARNAGARVTANGRRAASAEPMLQKYLAEVGAEGLGSVQVTADGWLITVARPDQPRNTRSGRSVSPQQFAAQNPGVRLQAGGPATQRADVLGGQGWEGFWSGGGLRCSIGFAGFDPAGRQEMVSAGHCTRDNQVNQARLEADPGVFLGNRTFGQFGGPNNASNTQSTAGTDLSIFVGPSQDLLPMVDAYGWRSKVTGVSNAVVGAPVCTAGRTSRKWSCSTIDGVGAFAVGGFRGDDDVRYVNGFGSQLTTLGGDSGGSMVSGLKAIGVLSAGDNYNGVEYSYGANLDTFRSMGHQVELWLANPVANAGAAGGRITGRVPVDGGDTVAPNTQVRISANGTTSTVPVAADGTFSFTAPGNGSQVTLTTINGYSGSGAATWTPANGTPTGERICGLRDGGCFQPYAGGIIYWSSAGSYLVKGAIYNKWSALGWEKGQLGYPTSGEICGLRDGGCYQRFQGGRIYWSPSSGAHPVWGLIADKWDSTNYEWGTLGYPTGDENCGLRDGGCFQTFQNGMLYWSPRSGAHWIRGAIQDRWAQLGWERSRFGYPLSDENCGLRDGGCYQVFSAGAIYWSPRTGAQPVEGAIWDYWGRNGWEGGRFGYPVAGESCSGTPTMRCTQPYQGGTITWTASGGAAG</sequence>
<dbReference type="InterPro" id="IPR009003">
    <property type="entry name" value="Peptidase_S1_PA"/>
</dbReference>
<evidence type="ECO:0000256" key="1">
    <source>
        <dbReference type="SAM" id="MobiDB-lite"/>
    </source>
</evidence>
<feature type="chain" id="PRO_5013055685" description="LGFP repeat-containing protein" evidence="2">
    <location>
        <begin position="29"/>
        <end position="736"/>
    </location>
</feature>
<keyword evidence="2" id="KW-0732">Signal</keyword>
<dbReference type="InterPro" id="IPR018114">
    <property type="entry name" value="TRYPSIN_HIS"/>
</dbReference>
<dbReference type="OrthoDB" id="3744945at2"/>
<organism evidence="3 4">
    <name type="scientific">Enemella dayhoffiae</name>
    <dbReference type="NCBI Taxonomy" id="2016507"/>
    <lineage>
        <taxon>Bacteria</taxon>
        <taxon>Bacillati</taxon>
        <taxon>Actinomycetota</taxon>
        <taxon>Actinomycetes</taxon>
        <taxon>Propionibacteriales</taxon>
        <taxon>Propionibacteriaceae</taxon>
        <taxon>Enemella</taxon>
    </lineage>
</organism>
<dbReference type="InterPro" id="IPR006311">
    <property type="entry name" value="TAT_signal"/>
</dbReference>
<dbReference type="SUPFAM" id="SSF50494">
    <property type="entry name" value="Trypsin-like serine proteases"/>
    <property type="match status" value="1"/>
</dbReference>
<dbReference type="GO" id="GO:0006508">
    <property type="term" value="P:proteolysis"/>
    <property type="evidence" value="ECO:0007669"/>
    <property type="project" value="InterPro"/>
</dbReference>
<dbReference type="Gene3D" id="2.40.10.10">
    <property type="entry name" value="Trypsin-like serine proteases"/>
    <property type="match status" value="2"/>
</dbReference>
<dbReference type="Pfam" id="PF08310">
    <property type="entry name" value="LGFP"/>
    <property type="match status" value="4"/>
</dbReference>
<dbReference type="InterPro" id="IPR033116">
    <property type="entry name" value="TRYPSIN_SER"/>
</dbReference>
<dbReference type="InterPro" id="IPR043504">
    <property type="entry name" value="Peptidase_S1_PA_chymotrypsin"/>
</dbReference>
<feature type="signal peptide" evidence="2">
    <location>
        <begin position="1"/>
        <end position="28"/>
    </location>
</feature>